<dbReference type="Proteomes" id="UP000772434">
    <property type="component" value="Unassembled WGS sequence"/>
</dbReference>
<keyword evidence="4" id="KW-0131">Cell cycle</keyword>
<evidence type="ECO:0008006" key="7">
    <source>
        <dbReference type="Google" id="ProtNLM"/>
    </source>
</evidence>
<dbReference type="AlphaFoldDB" id="A0A9P5Q990"/>
<protein>
    <recommendedName>
        <fullName evidence="7">Anaphase-promoting complex subunit 5</fullName>
    </recommendedName>
</protein>
<reference evidence="5" key="1">
    <citation type="submission" date="2020-11" db="EMBL/GenBank/DDBJ databases">
        <authorList>
            <consortium name="DOE Joint Genome Institute"/>
            <person name="Ahrendt S."/>
            <person name="Riley R."/>
            <person name="Andreopoulos W."/>
            <person name="Labutti K."/>
            <person name="Pangilinan J."/>
            <person name="Ruiz-Duenas F.J."/>
            <person name="Barrasa J.M."/>
            <person name="Sanchez-Garcia M."/>
            <person name="Camarero S."/>
            <person name="Miyauchi S."/>
            <person name="Serrano A."/>
            <person name="Linde D."/>
            <person name="Babiker R."/>
            <person name="Drula E."/>
            <person name="Ayuso-Fernandez I."/>
            <person name="Pacheco R."/>
            <person name="Padilla G."/>
            <person name="Ferreira P."/>
            <person name="Barriuso J."/>
            <person name="Kellner H."/>
            <person name="Castanera R."/>
            <person name="Alfaro M."/>
            <person name="Ramirez L."/>
            <person name="Pisabarro A.G."/>
            <person name="Kuo A."/>
            <person name="Tritt A."/>
            <person name="Lipzen A."/>
            <person name="He G."/>
            <person name="Yan M."/>
            <person name="Ng V."/>
            <person name="Cullen D."/>
            <person name="Martin F."/>
            <person name="Rosso M.-N."/>
            <person name="Henrissat B."/>
            <person name="Hibbett D."/>
            <person name="Martinez A.T."/>
            <person name="Grigoriev I.V."/>
        </authorList>
    </citation>
    <scope>NUCLEOTIDE SEQUENCE</scope>
    <source>
        <strain evidence="5">AH 40177</strain>
    </source>
</reference>
<evidence type="ECO:0000256" key="3">
    <source>
        <dbReference type="ARBA" id="ARBA00022786"/>
    </source>
</evidence>
<evidence type="ECO:0000313" key="5">
    <source>
        <dbReference type="EMBL" id="KAF9076075.1"/>
    </source>
</evidence>
<keyword evidence="6" id="KW-1185">Reference proteome</keyword>
<dbReference type="PANTHER" id="PTHR12830:SF9">
    <property type="entry name" value="ANAPHASE-PROMOTING COMPLEX SUBUNIT 5"/>
    <property type="match status" value="1"/>
</dbReference>
<accession>A0A9P5Q990</accession>
<evidence type="ECO:0000313" key="6">
    <source>
        <dbReference type="Proteomes" id="UP000772434"/>
    </source>
</evidence>
<sequence>MDARLTDHRPTDHPLQPHHISLLAILLLTFKDLHLKNFDPAFLLGLQRFLLDQVSEVTKPEFAWSLWEKLARLPRSTEENSLTVIQAFRAFKLETTDHLINFFTGIPVLYQEKDEPPEPIFGRRSIFGFFCRRCCVSFGKLSFSGVIQLHKDFQEWSLQDPLFHRPINLAAYRPSFKDELNNTDSQIFKTHGDRQNWARADTYKSWIQGRLIGDDTLAKESLRSFFEQRFHEGNDSGVRQLGLLNMVRYHYIHGEYFAGRKLLSEAISVSRTSGDKIALQQCISLLRRFPPVDDEHRPPLNEIQPNLNPLDILYDVRKLIDETNEQPISASFIKIAEAVGVFDYWCDTKLSTIRQSDQWAQYAVQANVWNAAGCEDLGDLATDIVVIFTSSDVEDNSRLTVLLNHAYRQARQGKYDSAVAMLLDERIWGRITLPDYKIWAQGVWQILALKFTRRGQDRLYREFLLPRQPPGERNPRHYVHTSGPISHGKISESLAEVLRMRDHESSGTAIDHLLKSLWHSEFLFRMHHYRTAIVLLADAGLDLGLSKRSRKMIEDIMPQIITGNDIEQRAFAVFTLARCIIAESSSPSALQEAVWWLVIAEKDYLALQICRSAMDVQYLLATVYNTLGLEQERDAVAKRYEGTQKLLARCEMAVIDEEAGKILDMVAAIGAKELPLRY</sequence>
<dbReference type="GO" id="GO:0031145">
    <property type="term" value="P:anaphase-promoting complex-dependent catabolic process"/>
    <property type="evidence" value="ECO:0007669"/>
    <property type="project" value="TreeGrafter"/>
</dbReference>
<keyword evidence="3" id="KW-0833">Ubl conjugation pathway</keyword>
<name>A0A9P5Q990_9AGAR</name>
<dbReference type="InterPro" id="IPR037679">
    <property type="entry name" value="Apc5"/>
</dbReference>
<evidence type="ECO:0000256" key="2">
    <source>
        <dbReference type="ARBA" id="ARBA00022776"/>
    </source>
</evidence>
<proteinExistence type="predicted"/>
<evidence type="ECO:0000256" key="4">
    <source>
        <dbReference type="ARBA" id="ARBA00023306"/>
    </source>
</evidence>
<dbReference type="GO" id="GO:0070979">
    <property type="term" value="P:protein K11-linked ubiquitination"/>
    <property type="evidence" value="ECO:0007669"/>
    <property type="project" value="TreeGrafter"/>
</dbReference>
<dbReference type="GO" id="GO:0045842">
    <property type="term" value="P:positive regulation of mitotic metaphase/anaphase transition"/>
    <property type="evidence" value="ECO:0007669"/>
    <property type="project" value="TreeGrafter"/>
</dbReference>
<evidence type="ECO:0000256" key="1">
    <source>
        <dbReference type="ARBA" id="ARBA00022618"/>
    </source>
</evidence>
<dbReference type="OrthoDB" id="2504561at2759"/>
<dbReference type="GO" id="GO:0005680">
    <property type="term" value="C:anaphase-promoting complex"/>
    <property type="evidence" value="ECO:0007669"/>
    <property type="project" value="InterPro"/>
</dbReference>
<dbReference type="CDD" id="cd16270">
    <property type="entry name" value="Apc5_N"/>
    <property type="match status" value="1"/>
</dbReference>
<organism evidence="5 6">
    <name type="scientific">Rhodocollybia butyracea</name>
    <dbReference type="NCBI Taxonomy" id="206335"/>
    <lineage>
        <taxon>Eukaryota</taxon>
        <taxon>Fungi</taxon>
        <taxon>Dikarya</taxon>
        <taxon>Basidiomycota</taxon>
        <taxon>Agaricomycotina</taxon>
        <taxon>Agaricomycetes</taxon>
        <taxon>Agaricomycetidae</taxon>
        <taxon>Agaricales</taxon>
        <taxon>Marasmiineae</taxon>
        <taxon>Omphalotaceae</taxon>
        <taxon>Rhodocollybia</taxon>
    </lineage>
</organism>
<dbReference type="GO" id="GO:0051301">
    <property type="term" value="P:cell division"/>
    <property type="evidence" value="ECO:0007669"/>
    <property type="project" value="UniProtKB-KW"/>
</dbReference>
<dbReference type="PANTHER" id="PTHR12830">
    <property type="entry name" value="ANAPHASE-PROMOTING COMPLEX SUBUNIT 5"/>
    <property type="match status" value="1"/>
</dbReference>
<gene>
    <name evidence="5" type="ORF">BDP27DRAFT_1414619</name>
</gene>
<keyword evidence="2" id="KW-0498">Mitosis</keyword>
<comment type="caution">
    <text evidence="5">The sequence shown here is derived from an EMBL/GenBank/DDBJ whole genome shotgun (WGS) entry which is preliminary data.</text>
</comment>
<keyword evidence="1" id="KW-0132">Cell division</keyword>
<dbReference type="EMBL" id="JADNRY010000007">
    <property type="protein sequence ID" value="KAF9076075.1"/>
    <property type="molecule type" value="Genomic_DNA"/>
</dbReference>